<dbReference type="AlphaFoldDB" id="S4NQV7"/>
<dbReference type="EMBL" id="GAIX01014697">
    <property type="protein sequence ID" value="JAA77863.1"/>
    <property type="molecule type" value="Transcribed_RNA"/>
</dbReference>
<sequence length="68" mass="7866">MGKGRLQDTGRRGRNREGDLLQRQDDPPDSAHRDIRQRPLARHYEDHLRVQGARGRASADQLVHTNTR</sequence>
<evidence type="ECO:0000256" key="1">
    <source>
        <dbReference type="SAM" id="MobiDB-lite"/>
    </source>
</evidence>
<feature type="region of interest" description="Disordered" evidence="1">
    <location>
        <begin position="1"/>
        <end position="68"/>
    </location>
</feature>
<feature type="non-terminal residue" evidence="2">
    <location>
        <position position="68"/>
    </location>
</feature>
<accession>S4NQV7</accession>
<proteinExistence type="predicted"/>
<evidence type="ECO:0000313" key="2">
    <source>
        <dbReference type="EMBL" id="JAA77863.1"/>
    </source>
</evidence>
<reference evidence="2" key="2">
    <citation type="submission" date="2013-05" db="EMBL/GenBank/DDBJ databases">
        <authorList>
            <person name="Carter J.-M."/>
            <person name="Baker S.C."/>
            <person name="Pink R."/>
            <person name="Carter D.R.F."/>
            <person name="Collins A."/>
            <person name="Tomlin J."/>
            <person name="Gibbs M."/>
            <person name="Breuker C.J."/>
        </authorList>
    </citation>
    <scope>NUCLEOTIDE SEQUENCE</scope>
    <source>
        <tissue evidence="2">Ovary</tissue>
    </source>
</reference>
<protein>
    <submittedName>
        <fullName evidence="2">Uncharacterized protein</fullName>
    </submittedName>
</protein>
<reference evidence="2" key="1">
    <citation type="journal article" date="2013" name="BMC Genomics">
        <title>Unscrambling butterfly oogenesis.</title>
        <authorList>
            <person name="Carter J.M."/>
            <person name="Baker S.C."/>
            <person name="Pink R."/>
            <person name="Carter D.R."/>
            <person name="Collins A."/>
            <person name="Tomlin J."/>
            <person name="Gibbs M."/>
            <person name="Breuker C.J."/>
        </authorList>
    </citation>
    <scope>NUCLEOTIDE SEQUENCE</scope>
    <source>
        <tissue evidence="2">Ovary</tissue>
    </source>
</reference>
<feature type="compositionally biased region" description="Basic and acidic residues" evidence="1">
    <location>
        <begin position="1"/>
        <end position="49"/>
    </location>
</feature>
<name>S4NQV7_9NEOP</name>
<organism evidence="2">
    <name type="scientific">Pararge aegeria</name>
    <name type="common">speckled wood butterfly</name>
    <dbReference type="NCBI Taxonomy" id="116150"/>
    <lineage>
        <taxon>Eukaryota</taxon>
        <taxon>Metazoa</taxon>
        <taxon>Ecdysozoa</taxon>
        <taxon>Arthropoda</taxon>
        <taxon>Hexapoda</taxon>
        <taxon>Insecta</taxon>
        <taxon>Pterygota</taxon>
        <taxon>Neoptera</taxon>
        <taxon>Endopterygota</taxon>
        <taxon>Lepidoptera</taxon>
        <taxon>Glossata</taxon>
        <taxon>Ditrysia</taxon>
        <taxon>Papilionoidea</taxon>
        <taxon>Nymphalidae</taxon>
        <taxon>Satyrinae</taxon>
        <taxon>Satyrini</taxon>
        <taxon>Parargina</taxon>
        <taxon>Pararge</taxon>
    </lineage>
</organism>